<dbReference type="GO" id="GO:0008376">
    <property type="term" value="F:acetylgalactosaminyltransferase activity"/>
    <property type="evidence" value="ECO:0000318"/>
    <property type="project" value="GO_Central"/>
</dbReference>
<dbReference type="RefSeq" id="XP_001749887.1">
    <property type="nucleotide sequence ID" value="XM_001749835.1"/>
</dbReference>
<comment type="subcellular location">
    <subcellularLocation>
        <location evidence="1">Golgi apparatus membrane</location>
        <topology evidence="1">Single-pass type II membrane protein</topology>
    </subcellularLocation>
</comment>
<evidence type="ECO:0000256" key="4">
    <source>
        <dbReference type="ARBA" id="ARBA00022679"/>
    </source>
</evidence>
<name>A9VB29_MONBE</name>
<dbReference type="eggNOG" id="KOG3588">
    <property type="taxonomic scope" value="Eukaryota"/>
</dbReference>
<dbReference type="Proteomes" id="UP000001357">
    <property type="component" value="Unassembled WGS sequence"/>
</dbReference>
<dbReference type="GO" id="GO:0000139">
    <property type="term" value="C:Golgi membrane"/>
    <property type="evidence" value="ECO:0007669"/>
    <property type="project" value="UniProtKB-SubCell"/>
</dbReference>
<evidence type="ECO:0000313" key="11">
    <source>
        <dbReference type="EMBL" id="EDQ85266.1"/>
    </source>
</evidence>
<gene>
    <name evidence="11" type="ORF">MONBRDRAFT_29432</name>
</gene>
<dbReference type="PANTHER" id="PTHR12369:SF11">
    <property type="entry name" value="HEXOSYLTRANSFERASE"/>
    <property type="match status" value="1"/>
</dbReference>
<organism evidence="11 12">
    <name type="scientific">Monosiga brevicollis</name>
    <name type="common">Choanoflagellate</name>
    <dbReference type="NCBI Taxonomy" id="81824"/>
    <lineage>
        <taxon>Eukaryota</taxon>
        <taxon>Choanoflagellata</taxon>
        <taxon>Craspedida</taxon>
        <taxon>Salpingoecidae</taxon>
        <taxon>Monosiga</taxon>
    </lineage>
</organism>
<dbReference type="Pfam" id="PF05254">
    <property type="entry name" value="UPF0203"/>
    <property type="match status" value="1"/>
</dbReference>
<keyword evidence="9" id="KW-0472">Membrane</keyword>
<keyword evidence="5" id="KW-0812">Transmembrane</keyword>
<keyword evidence="6" id="KW-0735">Signal-anchor</keyword>
<evidence type="ECO:0000256" key="5">
    <source>
        <dbReference type="ARBA" id="ARBA00022692"/>
    </source>
</evidence>
<dbReference type="InterPro" id="IPR029044">
    <property type="entry name" value="Nucleotide-diphossugar_trans"/>
</dbReference>
<evidence type="ECO:0008006" key="13">
    <source>
        <dbReference type="Google" id="ProtNLM"/>
    </source>
</evidence>
<evidence type="ECO:0000256" key="2">
    <source>
        <dbReference type="ARBA" id="ARBA00006196"/>
    </source>
</evidence>
<evidence type="ECO:0000256" key="6">
    <source>
        <dbReference type="ARBA" id="ARBA00022968"/>
    </source>
</evidence>
<dbReference type="InterPro" id="IPR008428">
    <property type="entry name" value="Chond_GalNAc"/>
</dbReference>
<evidence type="ECO:0000256" key="9">
    <source>
        <dbReference type="ARBA" id="ARBA00023136"/>
    </source>
</evidence>
<evidence type="ECO:0000256" key="8">
    <source>
        <dbReference type="ARBA" id="ARBA00023034"/>
    </source>
</evidence>
<evidence type="ECO:0000256" key="10">
    <source>
        <dbReference type="ARBA" id="ARBA00023157"/>
    </source>
</evidence>
<dbReference type="STRING" id="81824.A9VB29"/>
<evidence type="ECO:0000256" key="7">
    <source>
        <dbReference type="ARBA" id="ARBA00022989"/>
    </source>
</evidence>
<dbReference type="Gene3D" id="3.90.550.10">
    <property type="entry name" value="Spore Coat Polysaccharide Biosynthesis Protein SpsA, Chain A"/>
    <property type="match status" value="1"/>
</dbReference>
<dbReference type="InterPro" id="IPR007918">
    <property type="entry name" value="MDM35_apoptosis"/>
</dbReference>
<comment type="similarity">
    <text evidence="3">Belongs to the chondroitin N-acetylgalactosaminyltransferase family.</text>
</comment>
<sequence>MESVAAECTALKREYDACFQTWYNTVFLQGRVQGAADGTANRPCPELYQRYHDCLQLAWRCLLLCLVLSAASSSLFHSAPQTPLFSAWPNHNVANLHFWVDLCSSSLDGVRAHPLFPNRPHGVHTVRKLDLHYATSNFAQRIFGFLNFSLPGTYQLSLSCRGCCQLRLATNARPAESRSAVHICNSNRDRFDVDRQITTLNVSSTVQGNLVYFDLLHQQGSQGSDHLQLAWRAKSSATSVFAIVDHEMLRPLADPFQRSVLLDPDDAPWRTAWQEDADVIDFSANAVATALNQLNASAVTIPQEDCSRPWLPSDASPRKMGRYQAAYTGMCRWFMVHMIIPVQNQGGWVLYLLANLEAIMKATHGRERFNLVLVDYYSDDLDVEQALAQSTLPHWQIVRVAGQFSRAEGVQRGLDAVAAKIQANPRDEIVISSDLHVRFPIDFFMRVRENTLRGKTAYNPVVLRLDCERYAQNPHGYWETVGYGIIALFLNDWRAIGGMNVQEFRSQWGGEDWELFDRIIGHGLECVRDRVEGFYHFYHSKSGMWGGHNPLLHPHTYGLWMPSSIATTTSGNVEQPFLLRLATCDFM</sequence>
<dbReference type="PANTHER" id="PTHR12369">
    <property type="entry name" value="CHONDROITIN SYNTHASE"/>
    <property type="match status" value="1"/>
</dbReference>
<keyword evidence="8" id="KW-0333">Golgi apparatus</keyword>
<keyword evidence="10" id="KW-1015">Disulfide bond</keyword>
<comment type="similarity">
    <text evidence="2">Belongs to the TRIAP1/MDM35 family.</text>
</comment>
<evidence type="ECO:0000313" key="12">
    <source>
        <dbReference type="Proteomes" id="UP000001357"/>
    </source>
</evidence>
<accession>A9VB29</accession>
<proteinExistence type="inferred from homology"/>
<dbReference type="GO" id="GO:0032580">
    <property type="term" value="C:Golgi cisterna membrane"/>
    <property type="evidence" value="ECO:0007669"/>
    <property type="project" value="InterPro"/>
</dbReference>
<dbReference type="EMBL" id="CH991575">
    <property type="protein sequence ID" value="EDQ85266.1"/>
    <property type="molecule type" value="Genomic_DNA"/>
</dbReference>
<keyword evidence="7" id="KW-1133">Transmembrane helix</keyword>
<dbReference type="InParanoid" id="A9VB29"/>
<dbReference type="InterPro" id="IPR051227">
    <property type="entry name" value="CS_glycosyltransferase"/>
</dbReference>
<dbReference type="GeneID" id="5895206"/>
<dbReference type="KEGG" id="mbr:MONBRDRAFT_29432"/>
<dbReference type="Pfam" id="PF05679">
    <property type="entry name" value="CHGN"/>
    <property type="match status" value="1"/>
</dbReference>
<reference evidence="11 12" key="1">
    <citation type="journal article" date="2008" name="Nature">
        <title>The genome of the choanoflagellate Monosiga brevicollis and the origin of metazoans.</title>
        <authorList>
            <consortium name="JGI Sequencing"/>
            <person name="King N."/>
            <person name="Westbrook M.J."/>
            <person name="Young S.L."/>
            <person name="Kuo A."/>
            <person name="Abedin M."/>
            <person name="Chapman J."/>
            <person name="Fairclough S."/>
            <person name="Hellsten U."/>
            <person name="Isogai Y."/>
            <person name="Letunic I."/>
            <person name="Marr M."/>
            <person name="Pincus D."/>
            <person name="Putnam N."/>
            <person name="Rokas A."/>
            <person name="Wright K.J."/>
            <person name="Zuzow R."/>
            <person name="Dirks W."/>
            <person name="Good M."/>
            <person name="Goodstein D."/>
            <person name="Lemons D."/>
            <person name="Li W."/>
            <person name="Lyons J.B."/>
            <person name="Morris A."/>
            <person name="Nichols S."/>
            <person name="Richter D.J."/>
            <person name="Salamov A."/>
            <person name="Bork P."/>
            <person name="Lim W.A."/>
            <person name="Manning G."/>
            <person name="Miller W.T."/>
            <person name="McGinnis W."/>
            <person name="Shapiro H."/>
            <person name="Tjian R."/>
            <person name="Grigoriev I.V."/>
            <person name="Rokhsar D."/>
        </authorList>
    </citation>
    <scope>NUCLEOTIDE SEQUENCE [LARGE SCALE GENOMIC DNA]</scope>
    <source>
        <strain evidence="12">MX1 / ATCC 50154</strain>
    </source>
</reference>
<dbReference type="FunCoup" id="A9VB29">
    <property type="interactions" value="129"/>
</dbReference>
<keyword evidence="4" id="KW-0808">Transferase</keyword>
<dbReference type="AlphaFoldDB" id="A9VB29"/>
<keyword evidence="12" id="KW-1185">Reference proteome</keyword>
<protein>
    <recommendedName>
        <fullName evidence="13">Hexosyltransferase</fullName>
    </recommendedName>
</protein>
<dbReference type="SUPFAM" id="SSF53448">
    <property type="entry name" value="Nucleotide-diphospho-sugar transferases"/>
    <property type="match status" value="1"/>
</dbReference>
<evidence type="ECO:0000256" key="1">
    <source>
        <dbReference type="ARBA" id="ARBA00004323"/>
    </source>
</evidence>
<evidence type="ECO:0000256" key="3">
    <source>
        <dbReference type="ARBA" id="ARBA00009239"/>
    </source>
</evidence>